<protein>
    <recommendedName>
        <fullName evidence="2">N-acetyltransferase domain-containing protein</fullName>
    </recommendedName>
</protein>
<reference evidence="3" key="1">
    <citation type="journal article" date="2019" name="Plant J.">
        <title>Chlorella vulgaris genome assembly and annotation reveals the molecular basis for metabolic acclimation to high light conditions.</title>
        <authorList>
            <person name="Cecchin M."/>
            <person name="Marcolungo L."/>
            <person name="Rossato M."/>
            <person name="Girolomoni L."/>
            <person name="Cosentino E."/>
            <person name="Cuine S."/>
            <person name="Li-Beisson Y."/>
            <person name="Delledonne M."/>
            <person name="Ballottari M."/>
        </authorList>
    </citation>
    <scope>NUCLEOTIDE SEQUENCE</scope>
    <source>
        <strain evidence="3">211/11P</strain>
    </source>
</reference>
<organism evidence="3 4">
    <name type="scientific">Chlorella vulgaris</name>
    <name type="common">Green alga</name>
    <dbReference type="NCBI Taxonomy" id="3077"/>
    <lineage>
        <taxon>Eukaryota</taxon>
        <taxon>Viridiplantae</taxon>
        <taxon>Chlorophyta</taxon>
        <taxon>core chlorophytes</taxon>
        <taxon>Trebouxiophyceae</taxon>
        <taxon>Chlorellales</taxon>
        <taxon>Chlorellaceae</taxon>
        <taxon>Chlorella clade</taxon>
        <taxon>Chlorella</taxon>
    </lineage>
</organism>
<dbReference type="GO" id="GO:0016747">
    <property type="term" value="F:acyltransferase activity, transferring groups other than amino-acyl groups"/>
    <property type="evidence" value="ECO:0007669"/>
    <property type="project" value="InterPro"/>
</dbReference>
<dbReference type="PROSITE" id="PS51186">
    <property type="entry name" value="GNAT"/>
    <property type="match status" value="1"/>
</dbReference>
<evidence type="ECO:0000313" key="4">
    <source>
        <dbReference type="Proteomes" id="UP001055712"/>
    </source>
</evidence>
<gene>
    <name evidence="3" type="ORF">D9Q98_004723</name>
</gene>
<dbReference type="InterPro" id="IPR056511">
    <property type="entry name" value="IDM1_C"/>
</dbReference>
<reference evidence="3" key="2">
    <citation type="submission" date="2020-11" db="EMBL/GenBank/DDBJ databases">
        <authorList>
            <person name="Cecchin M."/>
            <person name="Marcolungo L."/>
            <person name="Rossato M."/>
            <person name="Girolomoni L."/>
            <person name="Cosentino E."/>
            <person name="Cuine S."/>
            <person name="Li-Beisson Y."/>
            <person name="Delledonne M."/>
            <person name="Ballottari M."/>
        </authorList>
    </citation>
    <scope>NUCLEOTIDE SEQUENCE</scope>
    <source>
        <strain evidence="3">211/11P</strain>
        <tissue evidence="3">Whole cell</tissue>
    </source>
</reference>
<dbReference type="InterPro" id="IPR000182">
    <property type="entry name" value="GNAT_dom"/>
</dbReference>
<evidence type="ECO:0000256" key="1">
    <source>
        <dbReference type="SAM" id="MobiDB-lite"/>
    </source>
</evidence>
<sequence length="367" mass="41466">MALYSAASNHVKQLEPLAQLGAHPMLQASEWHTSDRQTEREEREARRRVLRESRLPIAKLPVDHMFEIPGRPNVVLQIKNYSQPNAAEGRQRARSDIPFLFKAFETGQAPPPRPGTKKAEVPRAATIHEYLDWTVTASEAEDPDELDFGGFRVVVLLPRFRPQWPPPPPPPEYLHVDYAYEAPLKHTMVGAPKPAVPILAAHHKPICAATIRLGPTWLEVPFYATQESRRNKGHGRALLEAIEDVCRALHIPRILLCSTDDARTKATWQRLGFAFTTTEELQRYGVTHHDLLHMDNTVQMMKEVPQAAPWRSLMLRHGDLKQRLYYLPTSAIQNYQPPALLANGGSAAARGVAKKPSKPAKKRPRKR</sequence>
<evidence type="ECO:0000259" key="2">
    <source>
        <dbReference type="PROSITE" id="PS51186"/>
    </source>
</evidence>
<name>A0A9D4TQF9_CHLVU</name>
<feature type="compositionally biased region" description="Basic residues" evidence="1">
    <location>
        <begin position="352"/>
        <end position="367"/>
    </location>
</feature>
<accession>A0A9D4TQF9</accession>
<dbReference type="CDD" id="cd04301">
    <property type="entry name" value="NAT_SF"/>
    <property type="match status" value="1"/>
</dbReference>
<evidence type="ECO:0000313" key="3">
    <source>
        <dbReference type="EMBL" id="KAI3431677.1"/>
    </source>
</evidence>
<dbReference type="Pfam" id="PF23209">
    <property type="entry name" value="IDM1_C"/>
    <property type="match status" value="1"/>
</dbReference>
<proteinExistence type="predicted"/>
<feature type="region of interest" description="Disordered" evidence="1">
    <location>
        <begin position="343"/>
        <end position="367"/>
    </location>
</feature>
<keyword evidence="4" id="KW-1185">Reference proteome</keyword>
<feature type="domain" description="N-acetyltransferase" evidence="2">
    <location>
        <begin position="158"/>
        <end position="305"/>
    </location>
</feature>
<comment type="caution">
    <text evidence="3">The sequence shown here is derived from an EMBL/GenBank/DDBJ whole genome shotgun (WGS) entry which is preliminary data.</text>
</comment>
<dbReference type="AlphaFoldDB" id="A0A9D4TQF9"/>
<dbReference type="OrthoDB" id="429143at2759"/>
<dbReference type="Gene3D" id="3.40.630.30">
    <property type="match status" value="1"/>
</dbReference>
<dbReference type="EMBL" id="SIDB01000006">
    <property type="protein sequence ID" value="KAI3431677.1"/>
    <property type="molecule type" value="Genomic_DNA"/>
</dbReference>
<dbReference type="SUPFAM" id="SSF55729">
    <property type="entry name" value="Acyl-CoA N-acyltransferases (Nat)"/>
    <property type="match status" value="1"/>
</dbReference>
<dbReference type="InterPro" id="IPR016181">
    <property type="entry name" value="Acyl_CoA_acyltransferase"/>
</dbReference>
<dbReference type="Proteomes" id="UP001055712">
    <property type="component" value="Unassembled WGS sequence"/>
</dbReference>